<evidence type="ECO:0000256" key="2">
    <source>
        <dbReference type="SAM" id="MobiDB-lite"/>
    </source>
</evidence>
<keyword evidence="1" id="KW-0677">Repeat</keyword>
<evidence type="ECO:0000256" key="1">
    <source>
        <dbReference type="ARBA" id="ARBA00022737"/>
    </source>
</evidence>
<dbReference type="Pfam" id="PF24883">
    <property type="entry name" value="NPHP3_N"/>
    <property type="match status" value="1"/>
</dbReference>
<dbReference type="PANTHER" id="PTHR10039">
    <property type="entry name" value="AMELOGENIN"/>
    <property type="match status" value="1"/>
</dbReference>
<dbReference type="PANTHER" id="PTHR10039:SF14">
    <property type="entry name" value="NACHT DOMAIN-CONTAINING PROTEIN"/>
    <property type="match status" value="1"/>
</dbReference>
<feature type="domain" description="Nephrocystin 3-like N-terminal" evidence="4">
    <location>
        <begin position="175"/>
        <end position="342"/>
    </location>
</feature>
<dbReference type="Gene3D" id="1.25.40.10">
    <property type="entry name" value="Tetratricopeptide repeat domain"/>
    <property type="match status" value="1"/>
</dbReference>
<keyword evidence="6" id="KW-1185">Reference proteome</keyword>
<dbReference type="EMBL" id="JAADYS010002045">
    <property type="protein sequence ID" value="KAF4459991.1"/>
    <property type="molecule type" value="Genomic_DNA"/>
</dbReference>
<dbReference type="SUPFAM" id="SSF48452">
    <property type="entry name" value="TPR-like"/>
    <property type="match status" value="1"/>
</dbReference>
<gene>
    <name evidence="5" type="ORF">FALBO_13250</name>
</gene>
<dbReference type="OrthoDB" id="1658288at2759"/>
<dbReference type="InterPro" id="IPR011990">
    <property type="entry name" value="TPR-like_helical_dom_sf"/>
</dbReference>
<feature type="domain" description="NACHT-NTPase and P-loop NTPases N-terminal" evidence="3">
    <location>
        <begin position="12"/>
        <end position="105"/>
    </location>
</feature>
<protein>
    <submittedName>
        <fullName evidence="5">Tetratricopeptide-like helical</fullName>
    </submittedName>
</protein>
<name>A0A8H4P8E5_9HYPO</name>
<accession>A0A8H4P8E5</accession>
<proteinExistence type="predicted"/>
<dbReference type="Pfam" id="PF17107">
    <property type="entry name" value="SesA"/>
    <property type="match status" value="1"/>
</dbReference>
<dbReference type="InterPro" id="IPR056884">
    <property type="entry name" value="NPHP3-like_N"/>
</dbReference>
<feature type="region of interest" description="Disordered" evidence="2">
    <location>
        <begin position="1309"/>
        <end position="1330"/>
    </location>
</feature>
<evidence type="ECO:0000313" key="6">
    <source>
        <dbReference type="Proteomes" id="UP000554235"/>
    </source>
</evidence>
<dbReference type="SUPFAM" id="SSF52540">
    <property type="entry name" value="P-loop containing nucleoside triphosphate hydrolases"/>
    <property type="match status" value="1"/>
</dbReference>
<dbReference type="Proteomes" id="UP000554235">
    <property type="component" value="Unassembled WGS sequence"/>
</dbReference>
<evidence type="ECO:0000259" key="4">
    <source>
        <dbReference type="Pfam" id="PF24883"/>
    </source>
</evidence>
<dbReference type="InterPro" id="IPR031352">
    <property type="entry name" value="SesA"/>
</dbReference>
<organism evidence="5 6">
    <name type="scientific">Fusarium albosuccineum</name>
    <dbReference type="NCBI Taxonomy" id="1237068"/>
    <lineage>
        <taxon>Eukaryota</taxon>
        <taxon>Fungi</taxon>
        <taxon>Dikarya</taxon>
        <taxon>Ascomycota</taxon>
        <taxon>Pezizomycotina</taxon>
        <taxon>Sordariomycetes</taxon>
        <taxon>Hypocreomycetidae</taxon>
        <taxon>Hypocreales</taxon>
        <taxon>Nectriaceae</taxon>
        <taxon>Fusarium</taxon>
        <taxon>Fusarium decemcellulare species complex</taxon>
    </lineage>
</organism>
<dbReference type="InterPro" id="IPR027417">
    <property type="entry name" value="P-loop_NTPase"/>
</dbReference>
<reference evidence="5 6" key="1">
    <citation type="submission" date="2020-01" db="EMBL/GenBank/DDBJ databases">
        <title>Identification and distribution of gene clusters putatively required for synthesis of sphingolipid metabolism inhibitors in phylogenetically diverse species of the filamentous fungus Fusarium.</title>
        <authorList>
            <person name="Kim H.-S."/>
            <person name="Busman M."/>
            <person name="Brown D.W."/>
            <person name="Divon H."/>
            <person name="Uhlig S."/>
            <person name="Proctor R.H."/>
        </authorList>
    </citation>
    <scope>NUCLEOTIDE SEQUENCE [LARGE SCALE GENOMIC DNA]</scope>
    <source>
        <strain evidence="5 6">NRRL 20459</strain>
    </source>
</reference>
<dbReference type="Gene3D" id="3.40.50.300">
    <property type="entry name" value="P-loop containing nucleotide triphosphate hydrolases"/>
    <property type="match status" value="1"/>
</dbReference>
<sequence>MEVVGVVAAIPGLIQIVQAVTTAICGLSKRKVAAKIVEQLAVQLRDLEDILQDVKKRWRQRNSDQHRLQRLSPALTQLQTELLSLKEILQTSKPANGPSRYIKRALFLSTSLEKTLKESVSRLSQVKASLTLLIAHHQDEVTEEILKLSLSELRLKLRALLRPSSDSFIPDKTDGTCEWIWSHQTFRNWVDGPITPKDHSSRTLGLYGIKGCGKSVLVKSVAERLRDRGDICLHFSFWTGNEAQRKFVDLLQTASWQILNHVPDKGLEQLSKPWIMDPSINERGLLRIIHNALPLVGSKVYCFIDGIGESTEDWNSQSNGCLSAVLDLVKSHDNLRLLLAGREPSLRTFLKEACPRLEITENLIREDIHRLVAAELNESLTIHTPAIKDMVQESLEAKTQVMFLWATLVFKELRRCFSVEEVKQTLKQVPYDLDREYHRLFLQLMTRTRGTLTNPSPSMKRARCLISSLLACPEPMTAEDLCYSYAAQVNSSGTIEDDLITVDGIMDACGDFVRVTEGRYHLIHASAADFLTRPESDWGEEDSKILYFRVDVSNAQASMCSACFTYIKSLDLGYPLTDDGVSSLPSRYPFFSYVTKFLPVHLVQVVERGGQQHPEAYQFVKTPQFCALIEYAFATIQSSVQNNNADSIYYWIEFFSMDSGGQDAELDQIYNVELQRQLQCFGTHDERYQSWQSLAIFISAYSFEHATPGPVTTSPRKNNLPPMIKEAVFSNLPPHLKRTHGLSIKQLPHNLHTVSQILSGFGKMTTNLLASFTESLSAPMILLATLIADCRGDRPLTQRLASFSVRKTKGRGDFYEICSLLELAGTKYKHTDYNINEIENLSQEAVRIANNLPVQPHIQYLKVLAYHWLLVVLIEQNKTEEAREVTRFFEKLIGENREKCSSYLWEYGLCHTQRGAVLRMNILRVVAQKYSQRGYFEDAEKLSAQAMAVFEQSRFKPNSEGLALNRYRSIMLFNARRFDECLASTRKLWRLLETLEGTCSRPQDIHARWQTQFILGCCLAIKGDMREAEKWWCKAADEVKLLGLDETHLGWPYLHWLVSILARVGQYDQSESIARKLLDIKGVTKSDDKKDIVFHSLGSLVCKLKENGYIDTDYKAFLHCHSLLMAVSELQDEAAEATWWEEWASDIMHSIVVPFRTHTTLPYLKSIDTYLHLNNRSQRAFSGYRTLGNFYFEQGDIEAAEIVSSDAASRAFADLSYRISTGYVMASDTCFYTGKLSRRKILLCVAYEQTMIGNFYFCEHFATEMFYASEYMGDIERLEENLERDMRLSFMTQACEHLARAMKANDKIPQEVALDTNQSDDEDNTEEGRQARVSDLQTRLEHLGAGSMLDEAMARLDMEETKARKLRRAESQEFCKAMAVPRRRASIAFDQGAFDMALEDRSRRLIYVY</sequence>
<evidence type="ECO:0000259" key="3">
    <source>
        <dbReference type="Pfam" id="PF17107"/>
    </source>
</evidence>
<evidence type="ECO:0000313" key="5">
    <source>
        <dbReference type="EMBL" id="KAF4459991.1"/>
    </source>
</evidence>
<comment type="caution">
    <text evidence="5">The sequence shown here is derived from an EMBL/GenBank/DDBJ whole genome shotgun (WGS) entry which is preliminary data.</text>
</comment>